<dbReference type="FunCoup" id="A0A1W4X5W4">
    <property type="interactions" value="1432"/>
</dbReference>
<evidence type="ECO:0000256" key="2">
    <source>
        <dbReference type="ARBA" id="ARBA00022763"/>
    </source>
</evidence>
<dbReference type="InterPro" id="IPR006642">
    <property type="entry name" value="Rad18_UBZ4"/>
</dbReference>
<evidence type="ECO:0000256" key="1">
    <source>
        <dbReference type="ARBA" id="ARBA00022723"/>
    </source>
</evidence>
<accession>A0A1W4X5W4</accession>
<proteinExistence type="predicted"/>
<dbReference type="InterPro" id="IPR040178">
    <property type="entry name" value="RNF220_RING"/>
</dbReference>
<evidence type="ECO:0000259" key="8">
    <source>
        <dbReference type="PROSITE" id="PS50089"/>
    </source>
</evidence>
<evidence type="ECO:0000256" key="3">
    <source>
        <dbReference type="ARBA" id="ARBA00022771"/>
    </source>
</evidence>
<keyword evidence="3 6" id="KW-0863">Zinc-finger</keyword>
<gene>
    <name evidence="10" type="primary">LOC108741262</name>
</gene>
<dbReference type="GO" id="GO:0016567">
    <property type="term" value="P:protein ubiquitination"/>
    <property type="evidence" value="ECO:0007669"/>
    <property type="project" value="TreeGrafter"/>
</dbReference>
<dbReference type="PANTHER" id="PTHR13459">
    <property type="entry name" value="E3 UBIQUITIN-PROTEIN LIGASE RNF220 ISOFORM X1"/>
    <property type="match status" value="1"/>
</dbReference>
<dbReference type="PANTHER" id="PTHR13459:SF1">
    <property type="entry name" value="E3 UBIQUITIN-PROTEIN LIGASE RNF220 ISOFORM X1"/>
    <property type="match status" value="1"/>
</dbReference>
<dbReference type="GO" id="GO:0003677">
    <property type="term" value="F:DNA binding"/>
    <property type="evidence" value="ECO:0007669"/>
    <property type="project" value="InterPro"/>
</dbReference>
<evidence type="ECO:0000313" key="9">
    <source>
        <dbReference type="Proteomes" id="UP000192223"/>
    </source>
</evidence>
<dbReference type="Proteomes" id="UP000192223">
    <property type="component" value="Unplaced"/>
</dbReference>
<dbReference type="Gene3D" id="3.30.160.60">
    <property type="entry name" value="Classic Zinc Finger"/>
    <property type="match status" value="1"/>
</dbReference>
<dbReference type="Gene3D" id="3.30.40.10">
    <property type="entry name" value="Zinc/RING finger domain, C3HC4 (zinc finger)"/>
    <property type="match status" value="1"/>
</dbReference>
<dbReference type="GO" id="GO:0006281">
    <property type="term" value="P:DNA repair"/>
    <property type="evidence" value="ECO:0007669"/>
    <property type="project" value="UniProtKB-KW"/>
</dbReference>
<keyword evidence="9" id="KW-1185">Reference proteome</keyword>
<dbReference type="GO" id="GO:0061630">
    <property type="term" value="F:ubiquitin protein ligase activity"/>
    <property type="evidence" value="ECO:0007669"/>
    <property type="project" value="TreeGrafter"/>
</dbReference>
<dbReference type="PROSITE" id="PS50089">
    <property type="entry name" value="ZF_RING_2"/>
    <property type="match status" value="1"/>
</dbReference>
<evidence type="ECO:0000256" key="5">
    <source>
        <dbReference type="ARBA" id="ARBA00023204"/>
    </source>
</evidence>
<dbReference type="Pfam" id="PF15926">
    <property type="entry name" value="RNF220"/>
    <property type="match status" value="1"/>
</dbReference>
<protein>
    <submittedName>
        <fullName evidence="10">E3 ubiquitin-protein ligase Rnf220-like</fullName>
    </submittedName>
</protein>
<dbReference type="CDD" id="cd16563">
    <property type="entry name" value="RING-HC_RNF220"/>
    <property type="match status" value="1"/>
</dbReference>
<evidence type="ECO:0000256" key="6">
    <source>
        <dbReference type="PROSITE-ProRule" id="PRU00175"/>
    </source>
</evidence>
<reference evidence="10" key="1">
    <citation type="submission" date="2025-08" db="UniProtKB">
        <authorList>
            <consortium name="RefSeq"/>
        </authorList>
    </citation>
    <scope>IDENTIFICATION</scope>
    <source>
        <tissue evidence="10">Entire body</tissue>
    </source>
</reference>
<dbReference type="InterPro" id="IPR001841">
    <property type="entry name" value="Znf_RING"/>
</dbReference>
<keyword evidence="2" id="KW-0227">DNA damage</keyword>
<dbReference type="InterPro" id="IPR052443">
    <property type="entry name" value="E3_ubiq-ligase_RNF220-like"/>
</dbReference>
<dbReference type="AlphaFoldDB" id="A0A1W4X5W4"/>
<dbReference type="SMART" id="SM00734">
    <property type="entry name" value="ZnF_Rad18"/>
    <property type="match status" value="1"/>
</dbReference>
<dbReference type="GeneID" id="108741262"/>
<dbReference type="Pfam" id="PF13923">
    <property type="entry name" value="zf-C3HC4_2"/>
    <property type="match status" value="1"/>
</dbReference>
<dbReference type="OrthoDB" id="6270329at2759"/>
<dbReference type="KEGG" id="apln:108741262"/>
<dbReference type="InterPro" id="IPR031824">
    <property type="entry name" value="RNF220_mid"/>
</dbReference>
<keyword evidence="4" id="KW-0862">Zinc</keyword>
<dbReference type="InterPro" id="IPR013083">
    <property type="entry name" value="Znf_RING/FYVE/PHD"/>
</dbReference>
<evidence type="ECO:0000256" key="4">
    <source>
        <dbReference type="ARBA" id="ARBA00022833"/>
    </source>
</evidence>
<organism evidence="9 10">
    <name type="scientific">Agrilus planipennis</name>
    <name type="common">Emerald ash borer</name>
    <name type="synonym">Agrilus marcopoli</name>
    <dbReference type="NCBI Taxonomy" id="224129"/>
    <lineage>
        <taxon>Eukaryota</taxon>
        <taxon>Metazoa</taxon>
        <taxon>Ecdysozoa</taxon>
        <taxon>Arthropoda</taxon>
        <taxon>Hexapoda</taxon>
        <taxon>Insecta</taxon>
        <taxon>Pterygota</taxon>
        <taxon>Neoptera</taxon>
        <taxon>Endopterygota</taxon>
        <taxon>Coleoptera</taxon>
        <taxon>Polyphaga</taxon>
        <taxon>Elateriformia</taxon>
        <taxon>Buprestoidea</taxon>
        <taxon>Buprestidae</taxon>
        <taxon>Agrilinae</taxon>
        <taxon>Agrilus</taxon>
    </lineage>
</organism>
<dbReference type="SUPFAM" id="SSF57850">
    <property type="entry name" value="RING/U-box"/>
    <property type="match status" value="1"/>
</dbReference>
<feature type="domain" description="RING-type" evidence="8">
    <location>
        <begin position="303"/>
        <end position="342"/>
    </location>
</feature>
<dbReference type="RefSeq" id="XP_018331491.1">
    <property type="nucleotide sequence ID" value="XM_018475989.1"/>
</dbReference>
<evidence type="ECO:0000256" key="7">
    <source>
        <dbReference type="SAM" id="MobiDB-lite"/>
    </source>
</evidence>
<name>A0A1W4X5W4_AGRPL</name>
<feature type="region of interest" description="Disordered" evidence="7">
    <location>
        <begin position="95"/>
        <end position="115"/>
    </location>
</feature>
<dbReference type="GO" id="GO:0008270">
    <property type="term" value="F:zinc ion binding"/>
    <property type="evidence" value="ECO:0007669"/>
    <property type="project" value="UniProtKB-KW"/>
</dbReference>
<feature type="compositionally biased region" description="Basic and acidic residues" evidence="7">
    <location>
        <begin position="104"/>
        <end position="115"/>
    </location>
</feature>
<keyword evidence="5" id="KW-0234">DNA repair</keyword>
<dbReference type="InParanoid" id="A0A1W4X5W4"/>
<keyword evidence="1" id="KW-0479">Metal-binding</keyword>
<sequence length="355" mass="40473">MMVAISNIRGPREVYDLSFKYLNVIMSTSDSNEVVNFNSNGEETNRSVRNKRKQMDPTCCPVCSLTIRNSEIDLHLASEIDKLYKVSTAKHKFLRSSATPSSHNGKENGRKDKFWDTYQKVRANRQNRQRVKSPRRKVQGVTCPVCNKETEEDISLHVDRCLRRADNSADSDENIDVEGYEEYEWAGQSRVRATSLLEGGVSTIGTSLNMADDDEDLVVDGDDSEEFGTPQYTERDVIVPDDEEQDALRKAVVGTDKEKKNSDREVLSENSVSVSGDPVLEALKNRIKELESRDYGKDEVYKCLICMERYRTPVISVCCWHVHCEQCWLQTLGTKKLCPQCNMITSPANLRRIYM</sequence>
<evidence type="ECO:0000313" key="10">
    <source>
        <dbReference type="RefSeq" id="XP_018331491.1"/>
    </source>
</evidence>
<dbReference type="STRING" id="224129.A0A1W4X5W4"/>